<accession>A0A315XVY4</accession>
<feature type="domain" description="Pyridoxamine kinase/Phosphomethylpyrimidine kinase" evidence="6">
    <location>
        <begin position="69"/>
        <end position="254"/>
    </location>
</feature>
<evidence type="ECO:0000256" key="3">
    <source>
        <dbReference type="ARBA" id="ARBA00022741"/>
    </source>
</evidence>
<dbReference type="Pfam" id="PF08543">
    <property type="entry name" value="Phos_pyr_kin"/>
    <property type="match status" value="1"/>
</dbReference>
<evidence type="ECO:0000313" key="7">
    <source>
        <dbReference type="EMBL" id="PWJ10735.1"/>
    </source>
</evidence>
<evidence type="ECO:0000256" key="2">
    <source>
        <dbReference type="ARBA" id="ARBA00022679"/>
    </source>
</evidence>
<keyword evidence="5" id="KW-0067">ATP-binding</keyword>
<gene>
    <name evidence="7" type="ORF">IE37_02769</name>
</gene>
<dbReference type="OrthoDB" id="9800808at2"/>
<sequence length="280" mass="31090">MKKIVSIQDISCFGKCSLTVALPIISAMGIETAVIPTAVLSTHTGEGFSGYTFRDLTSDIPAIASHWKTMDLHFDALYTGYLGSMEQVDIVSDFFDDFGTDDNYIIVDPVLGDAGKLYAGFTDEFVEKMKKLCAKADFIIPNMTETAFLLGIPYTEDYDENYVKDALRRLAELGCKTPVITGVHYDDKLQGAAAYDSESDRYYFSFGRNVNSRFHGTGDIFSSVFSGACTLGKDIQQCLDISVKFTLDCIEATIPHMEETWYGSCFELCLGKLIDYVKEQ</sequence>
<dbReference type="PANTHER" id="PTHR10534:SF2">
    <property type="entry name" value="PYRIDOXAL KINASE"/>
    <property type="match status" value="1"/>
</dbReference>
<dbReference type="GO" id="GO:0009443">
    <property type="term" value="P:pyridoxal 5'-phosphate salvage"/>
    <property type="evidence" value="ECO:0007669"/>
    <property type="project" value="InterPro"/>
</dbReference>
<reference evidence="7 8" key="1">
    <citation type="submission" date="2018-05" db="EMBL/GenBank/DDBJ databases">
        <title>The Hungate 1000. A catalogue of reference genomes from the rumen microbiome.</title>
        <authorList>
            <person name="Kelly W."/>
        </authorList>
    </citation>
    <scope>NUCLEOTIDE SEQUENCE [LARGE SCALE GENOMIC DNA]</scope>
    <source>
        <strain evidence="7 8">SAb67</strain>
    </source>
</reference>
<keyword evidence="4 7" id="KW-0418">Kinase</keyword>
<dbReference type="PANTHER" id="PTHR10534">
    <property type="entry name" value="PYRIDOXAL KINASE"/>
    <property type="match status" value="1"/>
</dbReference>
<organism evidence="7 8">
    <name type="scientific">Ruminococcus flavefaciens</name>
    <dbReference type="NCBI Taxonomy" id="1265"/>
    <lineage>
        <taxon>Bacteria</taxon>
        <taxon>Bacillati</taxon>
        <taxon>Bacillota</taxon>
        <taxon>Clostridia</taxon>
        <taxon>Eubacteriales</taxon>
        <taxon>Oscillospiraceae</taxon>
        <taxon>Ruminococcus</taxon>
    </lineage>
</organism>
<dbReference type="InterPro" id="IPR029056">
    <property type="entry name" value="Ribokinase-like"/>
</dbReference>
<keyword evidence="2" id="KW-0808">Transferase</keyword>
<comment type="caution">
    <text evidence="7">The sequence shown here is derived from an EMBL/GenBank/DDBJ whole genome shotgun (WGS) entry which is preliminary data.</text>
</comment>
<evidence type="ECO:0000313" key="8">
    <source>
        <dbReference type="Proteomes" id="UP000245720"/>
    </source>
</evidence>
<dbReference type="RefSeq" id="WP_109727487.1">
    <property type="nucleotide sequence ID" value="NZ_CACYST010000093.1"/>
</dbReference>
<dbReference type="EMBL" id="QGDI01000012">
    <property type="protein sequence ID" value="PWJ10735.1"/>
    <property type="molecule type" value="Genomic_DNA"/>
</dbReference>
<dbReference type="CDD" id="cd01173">
    <property type="entry name" value="pyridoxal_pyridoxamine_kinase"/>
    <property type="match status" value="1"/>
</dbReference>
<evidence type="ECO:0000256" key="5">
    <source>
        <dbReference type="ARBA" id="ARBA00022840"/>
    </source>
</evidence>
<dbReference type="InterPro" id="IPR004625">
    <property type="entry name" value="PyrdxlKinase"/>
</dbReference>
<dbReference type="STRING" id="1265.SAMN02910280_0628"/>
<protein>
    <recommendedName>
        <fullName evidence="1">pyridoxal kinase</fullName>
        <ecNumber evidence="1">2.7.1.35</ecNumber>
    </recommendedName>
</protein>
<dbReference type="GO" id="GO:0008478">
    <property type="term" value="F:pyridoxal kinase activity"/>
    <property type="evidence" value="ECO:0007669"/>
    <property type="project" value="UniProtKB-EC"/>
</dbReference>
<dbReference type="SUPFAM" id="SSF53613">
    <property type="entry name" value="Ribokinase-like"/>
    <property type="match status" value="1"/>
</dbReference>
<proteinExistence type="predicted"/>
<dbReference type="Proteomes" id="UP000245720">
    <property type="component" value="Unassembled WGS sequence"/>
</dbReference>
<dbReference type="EC" id="2.7.1.35" evidence="1"/>
<dbReference type="GO" id="GO:0005524">
    <property type="term" value="F:ATP binding"/>
    <property type="evidence" value="ECO:0007669"/>
    <property type="project" value="UniProtKB-KW"/>
</dbReference>
<keyword evidence="3" id="KW-0547">Nucleotide-binding</keyword>
<dbReference type="NCBIfam" id="NF005491">
    <property type="entry name" value="PRK07105.1"/>
    <property type="match status" value="1"/>
</dbReference>
<evidence type="ECO:0000256" key="4">
    <source>
        <dbReference type="ARBA" id="ARBA00022777"/>
    </source>
</evidence>
<dbReference type="GO" id="GO:0005829">
    <property type="term" value="C:cytosol"/>
    <property type="evidence" value="ECO:0007669"/>
    <property type="project" value="TreeGrafter"/>
</dbReference>
<name>A0A315XVY4_RUMFL</name>
<dbReference type="AlphaFoldDB" id="A0A315XVY4"/>
<dbReference type="Gene3D" id="3.40.1190.20">
    <property type="match status" value="1"/>
</dbReference>
<evidence type="ECO:0000256" key="1">
    <source>
        <dbReference type="ARBA" id="ARBA00012104"/>
    </source>
</evidence>
<evidence type="ECO:0000259" key="6">
    <source>
        <dbReference type="Pfam" id="PF08543"/>
    </source>
</evidence>
<dbReference type="InterPro" id="IPR013749">
    <property type="entry name" value="PM/HMP-P_kinase-1"/>
</dbReference>